<protein>
    <submittedName>
        <fullName evidence="2">Uncharacterized protein</fullName>
    </submittedName>
</protein>
<dbReference type="AlphaFoldDB" id="Q8E876"/>
<dbReference type="Proteomes" id="UP000008186">
    <property type="component" value="Plasmid megaplasmid"/>
</dbReference>
<dbReference type="KEGG" id="son:SO_A0047"/>
<organism evidence="2 3">
    <name type="scientific">Shewanella oneidensis (strain ATCC 700550 / JCM 31522 / CIP 106686 / LMG 19005 / NCIMB 14063 / MR-1)</name>
    <dbReference type="NCBI Taxonomy" id="211586"/>
    <lineage>
        <taxon>Bacteria</taxon>
        <taxon>Pseudomonadati</taxon>
        <taxon>Pseudomonadota</taxon>
        <taxon>Gammaproteobacteria</taxon>
        <taxon>Alteromonadales</taxon>
        <taxon>Shewanellaceae</taxon>
        <taxon>Shewanella</taxon>
    </lineage>
</organism>
<evidence type="ECO:0000313" key="2">
    <source>
        <dbReference type="EMBL" id="AAN52983.2"/>
    </source>
</evidence>
<dbReference type="EMBL" id="AE014300">
    <property type="protein sequence ID" value="AAN52983.2"/>
    <property type="molecule type" value="Genomic_DNA"/>
</dbReference>
<accession>Q8E876</accession>
<dbReference type="BioCyc" id="SONE211586:G1GMP-4451-MONOMER"/>
<feature type="transmembrane region" description="Helical" evidence="1">
    <location>
        <begin position="88"/>
        <end position="109"/>
    </location>
</feature>
<geneLocation type="plasmid" evidence="2 3">
    <name>megaplasmid</name>
</geneLocation>
<name>Q8E876_SHEON</name>
<keyword evidence="1" id="KW-0812">Transmembrane</keyword>
<evidence type="ECO:0000256" key="1">
    <source>
        <dbReference type="SAM" id="Phobius"/>
    </source>
</evidence>
<gene>
    <name evidence="2" type="ordered locus">SO_A0047</name>
</gene>
<keyword evidence="2" id="KW-0614">Plasmid</keyword>
<reference evidence="2 3" key="1">
    <citation type="journal article" date="2002" name="Nat. Biotechnol.">
        <title>Genome sequence of the dissimilatory metal ion-reducing bacterium Shewanella oneidensis.</title>
        <authorList>
            <person name="Heidelberg J.F."/>
            <person name="Paulsen I.T."/>
            <person name="Nelson K.E."/>
            <person name="Gaidos E.J."/>
            <person name="Nelson W.C."/>
            <person name="Read T.D."/>
            <person name="Eisen J.A."/>
            <person name="Seshadri R."/>
            <person name="Ward N."/>
            <person name="Methe B."/>
            <person name="Clayton R.A."/>
            <person name="Meyer T."/>
            <person name="Tsapin A."/>
            <person name="Scott J."/>
            <person name="Beanan M."/>
            <person name="Brinkac L."/>
            <person name="Daugherty S."/>
            <person name="DeBoy R.T."/>
            <person name="Dodson R.J."/>
            <person name="Durkin A.S."/>
            <person name="Haft D.H."/>
            <person name="Kolonay J.F."/>
            <person name="Madupu R."/>
            <person name="Peterson J.D."/>
            <person name="Umayam L.A."/>
            <person name="White O."/>
            <person name="Wolf A.M."/>
            <person name="Vamathevan J."/>
            <person name="Weidman J."/>
            <person name="Impraim M."/>
            <person name="Lee K."/>
            <person name="Berry K."/>
            <person name="Lee C."/>
            <person name="Mueller J."/>
            <person name="Khouri H."/>
            <person name="Gill J."/>
            <person name="Utterback T.R."/>
            <person name="McDonald L.A."/>
            <person name="Feldblyum T.V."/>
            <person name="Smith H.O."/>
            <person name="Venter J.C."/>
            <person name="Nealson K.H."/>
            <person name="Fraser C.M."/>
        </authorList>
    </citation>
    <scope>NUCLEOTIDE SEQUENCE [LARGE SCALE GENOMIC DNA]</scope>
    <source>
        <strain evidence="3">ATCC 700550 / JCM 31522 / CIP 106686 / LMG 19005 / NCIMB 14063 / MR-1</strain>
    </source>
</reference>
<evidence type="ECO:0000313" key="3">
    <source>
        <dbReference type="Proteomes" id="UP000008186"/>
    </source>
</evidence>
<keyword evidence="3" id="KW-1185">Reference proteome</keyword>
<dbReference type="OrthoDB" id="6402241at2"/>
<dbReference type="HOGENOM" id="CLU_2261908_0_0_6"/>
<keyword evidence="1" id="KW-1133">Transmembrane helix</keyword>
<keyword evidence="1" id="KW-0472">Membrane</keyword>
<sequence>MLSYEKDVKINDETFSFKYKIVTGELSCKKDDILIFHQFLWLPYKTFNIKINEKDYKLKTILLPINKCSLYYGKVPICRDLFPRLKRYTLISFTLSTIKKIAIVIALIFT</sequence>
<proteinExistence type="predicted"/>